<evidence type="ECO:0000313" key="7">
    <source>
        <dbReference type="EMBL" id="CAE7542908.1"/>
    </source>
</evidence>
<dbReference type="AlphaFoldDB" id="A0A812TMI6"/>
<evidence type="ECO:0000259" key="6">
    <source>
        <dbReference type="SMART" id="SM00363"/>
    </source>
</evidence>
<dbReference type="PROSITE" id="PS01149">
    <property type="entry name" value="PSI_RSU"/>
    <property type="match status" value="1"/>
</dbReference>
<dbReference type="SUPFAM" id="SSF53335">
    <property type="entry name" value="S-adenosyl-L-methionine-dependent methyltransferases"/>
    <property type="match status" value="1"/>
</dbReference>
<dbReference type="NCBIfam" id="TIGR00093">
    <property type="entry name" value="pseudouridine synthase"/>
    <property type="match status" value="1"/>
</dbReference>
<dbReference type="Gene3D" id="3.10.290.10">
    <property type="entry name" value="RNA-binding S4 domain"/>
    <property type="match status" value="1"/>
</dbReference>
<dbReference type="Proteomes" id="UP000601435">
    <property type="component" value="Unassembled WGS sequence"/>
</dbReference>
<dbReference type="InterPro" id="IPR008775">
    <property type="entry name" value="Phytyl_CoA_dOase-like"/>
</dbReference>
<comment type="similarity">
    <text evidence="1">Belongs to the pseudouridine synthase RsuA family.</text>
</comment>
<comment type="caution">
    <text evidence="7">The sequence shown here is derived from an EMBL/GenBank/DDBJ whole genome shotgun (WGS) entry which is preliminary data.</text>
</comment>
<dbReference type="InterPro" id="IPR042092">
    <property type="entry name" value="PsdUridine_s_RsuA/RluB/E/F_cat"/>
</dbReference>
<dbReference type="GO" id="GO:0003723">
    <property type="term" value="F:RNA binding"/>
    <property type="evidence" value="ECO:0007669"/>
    <property type="project" value="UniProtKB-KW"/>
</dbReference>
<dbReference type="PROSITE" id="PS50889">
    <property type="entry name" value="S4"/>
    <property type="match status" value="1"/>
</dbReference>
<keyword evidence="2 4" id="KW-0694">RNA-binding</keyword>
<organism evidence="7 8">
    <name type="scientific">Symbiodinium necroappetens</name>
    <dbReference type="NCBI Taxonomy" id="1628268"/>
    <lineage>
        <taxon>Eukaryota</taxon>
        <taxon>Sar</taxon>
        <taxon>Alveolata</taxon>
        <taxon>Dinophyceae</taxon>
        <taxon>Suessiales</taxon>
        <taxon>Symbiodiniaceae</taxon>
        <taxon>Symbiodinium</taxon>
    </lineage>
</organism>
<dbReference type="GO" id="GO:0032259">
    <property type="term" value="P:methylation"/>
    <property type="evidence" value="ECO:0007669"/>
    <property type="project" value="InterPro"/>
</dbReference>
<dbReference type="EMBL" id="CAJNJA010025424">
    <property type="protein sequence ID" value="CAE7542908.1"/>
    <property type="molecule type" value="Genomic_DNA"/>
</dbReference>
<dbReference type="InterPro" id="IPR020094">
    <property type="entry name" value="TruA/RsuA/RluB/E/F_N"/>
</dbReference>
<dbReference type="FunFam" id="3.10.290.10:FF:000003">
    <property type="entry name" value="Pseudouridine synthase"/>
    <property type="match status" value="1"/>
</dbReference>
<dbReference type="CDD" id="cd02440">
    <property type="entry name" value="AdoMet_MTases"/>
    <property type="match status" value="1"/>
</dbReference>
<evidence type="ECO:0000256" key="4">
    <source>
        <dbReference type="PROSITE-ProRule" id="PRU00182"/>
    </source>
</evidence>
<protein>
    <recommendedName>
        <fullName evidence="6">RNA-binding S4 domain-containing protein</fullName>
    </recommendedName>
</protein>
<dbReference type="InterPro" id="IPR022254">
    <property type="entry name" value="DUF3775"/>
</dbReference>
<evidence type="ECO:0000256" key="3">
    <source>
        <dbReference type="ARBA" id="ARBA00023235"/>
    </source>
</evidence>
<dbReference type="Gene3D" id="3.30.70.1560">
    <property type="entry name" value="Alpha-L RNA-binding motif"/>
    <property type="match status" value="1"/>
</dbReference>
<evidence type="ECO:0000256" key="5">
    <source>
        <dbReference type="SAM" id="MobiDB-lite"/>
    </source>
</evidence>
<dbReference type="Pfam" id="PF12616">
    <property type="entry name" value="DUF3775"/>
    <property type="match status" value="1"/>
</dbReference>
<dbReference type="Gene3D" id="3.40.50.150">
    <property type="entry name" value="Vaccinia Virus protein VP39"/>
    <property type="match status" value="1"/>
</dbReference>
<feature type="domain" description="RNA-binding S4" evidence="6">
    <location>
        <begin position="486"/>
        <end position="549"/>
    </location>
</feature>
<dbReference type="Pfam" id="PF05721">
    <property type="entry name" value="PhyH"/>
    <property type="match status" value="1"/>
</dbReference>
<evidence type="ECO:0000256" key="2">
    <source>
        <dbReference type="ARBA" id="ARBA00022884"/>
    </source>
</evidence>
<dbReference type="Gene3D" id="2.60.120.620">
    <property type="entry name" value="q2cbj1_9rhob like domain"/>
    <property type="match status" value="1"/>
</dbReference>
<dbReference type="GO" id="GO:0009982">
    <property type="term" value="F:pseudouridine synthase activity"/>
    <property type="evidence" value="ECO:0007669"/>
    <property type="project" value="InterPro"/>
</dbReference>
<dbReference type="SUPFAM" id="SSF55120">
    <property type="entry name" value="Pseudouridine synthase"/>
    <property type="match status" value="1"/>
</dbReference>
<dbReference type="SUPFAM" id="SSF51197">
    <property type="entry name" value="Clavaminate synthase-like"/>
    <property type="match status" value="1"/>
</dbReference>
<dbReference type="SMART" id="SM00363">
    <property type="entry name" value="S4"/>
    <property type="match status" value="1"/>
</dbReference>
<dbReference type="SUPFAM" id="SSF55174">
    <property type="entry name" value="Alpha-L RNA-binding motif"/>
    <property type="match status" value="1"/>
</dbReference>
<evidence type="ECO:0000313" key="8">
    <source>
        <dbReference type="Proteomes" id="UP000601435"/>
    </source>
</evidence>
<accession>A0A812TMI6</accession>
<feature type="region of interest" description="Disordered" evidence="5">
    <location>
        <begin position="357"/>
        <end position="399"/>
    </location>
</feature>
<dbReference type="InterPro" id="IPR029063">
    <property type="entry name" value="SAM-dependent_MTases_sf"/>
</dbReference>
<dbReference type="Pfam" id="PF03602">
    <property type="entry name" value="Cons_hypoth95"/>
    <property type="match status" value="1"/>
</dbReference>
<dbReference type="InterPro" id="IPR006145">
    <property type="entry name" value="PsdUridine_synth_RsuA/RluA"/>
</dbReference>
<keyword evidence="3" id="KW-0413">Isomerase</keyword>
<dbReference type="InterPro" id="IPR036986">
    <property type="entry name" value="S4_RNA-bd_sf"/>
</dbReference>
<dbReference type="PANTHER" id="PTHR47683:SF3">
    <property type="entry name" value="RIBOSOMAL LARGE SUBUNIT PSEUDOURIDINE SYNTHASE B"/>
    <property type="match status" value="1"/>
</dbReference>
<dbReference type="GO" id="GO:0008168">
    <property type="term" value="F:methyltransferase activity"/>
    <property type="evidence" value="ECO:0007669"/>
    <property type="project" value="InterPro"/>
</dbReference>
<dbReference type="InterPro" id="IPR050343">
    <property type="entry name" value="RsuA_PseudoU_synthase"/>
</dbReference>
<reference evidence="7" key="1">
    <citation type="submission" date="2021-02" db="EMBL/GenBank/DDBJ databases">
        <authorList>
            <person name="Dougan E. K."/>
            <person name="Rhodes N."/>
            <person name="Thang M."/>
            <person name="Chan C."/>
        </authorList>
    </citation>
    <scope>NUCLEOTIDE SEQUENCE</scope>
</reference>
<dbReference type="GO" id="GO:0001522">
    <property type="term" value="P:pseudouridine synthesis"/>
    <property type="evidence" value="ECO:0007669"/>
    <property type="project" value="InterPro"/>
</dbReference>
<dbReference type="Pfam" id="PF00849">
    <property type="entry name" value="PseudoU_synth_2"/>
    <property type="match status" value="1"/>
</dbReference>
<dbReference type="InterPro" id="IPR002052">
    <property type="entry name" value="DNA_methylase_N6_adenine_CS"/>
</dbReference>
<sequence length="909" mass="99008">MRLSDAEVAEYRESGCLFFPGLFAPEEIAALRAGLPRLLARDGEEVIREKDGSGAARLVYGAHAFEEAYRRMSLHPRVLEPVRHLLDEEVYIHQTRLNPKMGFHGGAWTWHQDFGTWHRVDGMPAPHCVMTTVFLDDISAVNSPLLIIPGSQHFGLRDEVAPEADNVGYVVMEIDKRTVAELAERMPIRALEGPAGSVAFLHCNIVHGSAPNVSPYRRAIWYINYSAVTNAARGTDRAWHLNNRDFTPLRPLADDSARLEEVLQQRAAGALAQAADHLGTVVGGRLLEDSRAVVDAAALWVVGAEDQPAQAREGDRLGAHGAGLQGDVEELSMLEMDVDKVCFVVVKMREYEEEGLIRAETDDEESSLDEQAEEELGSAEEFGATDEDGGEEEAPAETASGDGILEELATFVRNLDEEEQIELVALAWMGRGDYEAEQWDEAKQAAADRHNDRTAEYLLGIPLLPDYLEVLAASPSRAGGPAPAGERIAKVIARSGLCSRREAEALIAQGRVELDGETVTSPALNVGPDQRVTVDGEALPRREPPRLWRYHKPAGLLTAARDPEGRATLFERLPAELPRVMPVGRLDLNSEGLLLLTNDGGLKRRLELPATGWRRRYRVRVFGSVAPRQLEKLRDGIEVAGVRYGPIEAQIDPRPGEAAGRANTWLTMTLREGKNREIRRVCEALGLTVNRLIRLAFGPFQLGNLKEGEVEEVPAKVLSEQLGAKLSAELGRLVAPAGEGVRPTADRTREALFGILEGGRLTGGVSPLPGARVLDAFAGTGALGLEALSRGAARVDFLERYAPSLTALRANVAALGAGEACRVHDRDVLHPPAAEAPADLVFLDPPYNQGFARPALEALRAAGWIAADTLVCLELLKSEEPDLPDGFALLDERRYGKAKLCFLRLDAPA</sequence>
<dbReference type="Pfam" id="PF01479">
    <property type="entry name" value="S4"/>
    <property type="match status" value="1"/>
</dbReference>
<dbReference type="Gene3D" id="3.30.70.580">
    <property type="entry name" value="Pseudouridine synthase I, catalytic domain, N-terminal subdomain"/>
    <property type="match status" value="1"/>
</dbReference>
<dbReference type="InterPro" id="IPR002942">
    <property type="entry name" value="S4_RNA-bd"/>
</dbReference>
<feature type="compositionally biased region" description="Acidic residues" evidence="5">
    <location>
        <begin position="361"/>
        <end position="395"/>
    </location>
</feature>
<dbReference type="CDD" id="cd00165">
    <property type="entry name" value="S4"/>
    <property type="match status" value="1"/>
</dbReference>
<name>A0A812TMI6_9DINO</name>
<proteinExistence type="inferred from homology"/>
<dbReference type="OrthoDB" id="440619at2759"/>
<dbReference type="InterPro" id="IPR000748">
    <property type="entry name" value="PsdUridine_synth_RsuA/RluB/E/F"/>
</dbReference>
<dbReference type="PROSITE" id="PS00092">
    <property type="entry name" value="N6_MTASE"/>
    <property type="match status" value="1"/>
</dbReference>
<gene>
    <name evidence="7" type="ORF">SNEC2469_LOCUS15627</name>
</gene>
<evidence type="ECO:0000256" key="1">
    <source>
        <dbReference type="ARBA" id="ARBA00008348"/>
    </source>
</evidence>
<dbReference type="PANTHER" id="PTHR47683">
    <property type="entry name" value="PSEUDOURIDINE SYNTHASE FAMILY PROTEIN-RELATED"/>
    <property type="match status" value="1"/>
</dbReference>
<dbReference type="InterPro" id="IPR020103">
    <property type="entry name" value="PsdUridine_synth_cat_dom_sf"/>
</dbReference>
<dbReference type="InterPro" id="IPR018496">
    <property type="entry name" value="PsdUridine_synth_RsuA/RluB_CS"/>
</dbReference>
<dbReference type="GO" id="GO:0006364">
    <property type="term" value="P:rRNA processing"/>
    <property type="evidence" value="ECO:0007669"/>
    <property type="project" value="UniProtKB-ARBA"/>
</dbReference>
<keyword evidence="8" id="KW-1185">Reference proteome</keyword>